<feature type="transmembrane region" description="Helical" evidence="1">
    <location>
        <begin position="42"/>
        <end position="62"/>
    </location>
</feature>
<feature type="transmembrane region" description="Helical" evidence="1">
    <location>
        <begin position="227"/>
        <end position="245"/>
    </location>
</feature>
<proteinExistence type="predicted"/>
<feature type="transmembrane region" description="Helical" evidence="1">
    <location>
        <begin position="109"/>
        <end position="129"/>
    </location>
</feature>
<dbReference type="Proteomes" id="UP000298263">
    <property type="component" value="Unassembled WGS sequence"/>
</dbReference>
<reference evidence="2" key="1">
    <citation type="journal article" date="2019" name="PLoS Negl. Trop. Dis.">
        <title>Revisiting the worldwide diversity of Leptospira species in the environment.</title>
        <authorList>
            <person name="Vincent A.T."/>
            <person name="Schiettekatte O."/>
            <person name="Bourhy P."/>
            <person name="Veyrier F.J."/>
            <person name="Picardeau M."/>
        </authorList>
    </citation>
    <scope>NUCLEOTIDE SEQUENCE [LARGE SCALE GENOMIC DNA]</scope>
    <source>
        <strain evidence="2">201702422</strain>
    </source>
</reference>
<comment type="caution">
    <text evidence="2">The sequence shown here is derived from an EMBL/GenBank/DDBJ whole genome shotgun (WGS) entry which is preliminary data.</text>
</comment>
<organism evidence="2 3">
    <name type="scientific">Leptospira congkakensis</name>
    <dbReference type="NCBI Taxonomy" id="2484932"/>
    <lineage>
        <taxon>Bacteria</taxon>
        <taxon>Pseudomonadati</taxon>
        <taxon>Spirochaetota</taxon>
        <taxon>Spirochaetia</taxon>
        <taxon>Leptospirales</taxon>
        <taxon>Leptospiraceae</taxon>
        <taxon>Leptospira</taxon>
    </lineage>
</organism>
<dbReference type="OrthoDB" id="345074at2"/>
<feature type="transmembrane region" description="Helical" evidence="1">
    <location>
        <begin position="83"/>
        <end position="103"/>
    </location>
</feature>
<evidence type="ECO:0000256" key="1">
    <source>
        <dbReference type="SAM" id="Phobius"/>
    </source>
</evidence>
<keyword evidence="3" id="KW-1185">Reference proteome</keyword>
<evidence type="ECO:0008006" key="4">
    <source>
        <dbReference type="Google" id="ProtNLM"/>
    </source>
</evidence>
<feature type="transmembrane region" description="Helical" evidence="1">
    <location>
        <begin position="136"/>
        <end position="153"/>
    </location>
</feature>
<sequence>MFPNGFAIRFGKLSSFLAIDVLVSLLANLSFFSLYGNEKIRFTLLIFYTSSVWALYLADHLWDSFREKEPFSERGIFYQNFRLLIVSFLIFMIFLSLFTGIYFEFSFLLRNFPLTFSFVFFLILIVTYCSPIPKEILVSVFYTLGVIAPFTSITCLDPLVWIFLIHVFANVLLTYNTDREFDLVQNTFTLNQFGKPETVRKFVRFLLCLGSLLLLGMGIWGGLQLPFLLGMGLAYLWLGVCSFLRGGNFQFKSLCEFSYLPLFLPQIFFFFSLLP</sequence>
<name>A0A4Z1A5G1_9LEPT</name>
<gene>
    <name evidence="2" type="ORF">EHQ69_18135</name>
</gene>
<accession>A0A4Z1A5G1</accession>
<evidence type="ECO:0000313" key="2">
    <source>
        <dbReference type="EMBL" id="TGL86000.1"/>
    </source>
</evidence>
<feature type="transmembrane region" description="Helical" evidence="1">
    <location>
        <begin position="159"/>
        <end position="175"/>
    </location>
</feature>
<keyword evidence="1" id="KW-0472">Membrane</keyword>
<protein>
    <recommendedName>
        <fullName evidence="4">Prenyltransferase</fullName>
    </recommendedName>
</protein>
<dbReference type="EMBL" id="RQGP01000032">
    <property type="protein sequence ID" value="TGL86000.1"/>
    <property type="molecule type" value="Genomic_DNA"/>
</dbReference>
<keyword evidence="1" id="KW-0812">Transmembrane</keyword>
<feature type="transmembrane region" description="Helical" evidence="1">
    <location>
        <begin position="257"/>
        <end position="274"/>
    </location>
</feature>
<dbReference type="RefSeq" id="WP_135588672.1">
    <property type="nucleotide sequence ID" value="NZ_RQGO01000015.1"/>
</dbReference>
<keyword evidence="1" id="KW-1133">Transmembrane helix</keyword>
<dbReference type="AlphaFoldDB" id="A0A4Z1A5G1"/>
<feature type="transmembrane region" description="Helical" evidence="1">
    <location>
        <begin position="202"/>
        <end position="221"/>
    </location>
</feature>
<evidence type="ECO:0000313" key="3">
    <source>
        <dbReference type="Proteomes" id="UP000298263"/>
    </source>
</evidence>
<feature type="transmembrane region" description="Helical" evidence="1">
    <location>
        <begin position="16"/>
        <end position="36"/>
    </location>
</feature>